<evidence type="ECO:0000256" key="4">
    <source>
        <dbReference type="ARBA" id="ARBA00022679"/>
    </source>
</evidence>
<dbReference type="GO" id="GO:0016779">
    <property type="term" value="F:nucleotidyltransferase activity"/>
    <property type="evidence" value="ECO:0007669"/>
    <property type="project" value="UniProtKB-KW"/>
</dbReference>
<feature type="domain" description="tRNA nucleotidyltransferase/poly(A) polymerase RNA and SrmB- binding" evidence="13">
    <location>
        <begin position="186"/>
        <end position="244"/>
    </location>
</feature>
<dbReference type="SUPFAM" id="SSF81891">
    <property type="entry name" value="Poly A polymerase C-terminal region-like"/>
    <property type="match status" value="1"/>
</dbReference>
<keyword evidence="10 11" id="KW-0694">RNA-binding</keyword>
<evidence type="ECO:0000256" key="6">
    <source>
        <dbReference type="ARBA" id="ARBA00022695"/>
    </source>
</evidence>
<name>A0A0S7WIX8_UNCT6</name>
<evidence type="ECO:0000256" key="11">
    <source>
        <dbReference type="RuleBase" id="RU003953"/>
    </source>
</evidence>
<evidence type="ECO:0000256" key="5">
    <source>
        <dbReference type="ARBA" id="ARBA00022694"/>
    </source>
</evidence>
<keyword evidence="9" id="KW-0460">Magnesium</keyword>
<dbReference type="CDD" id="cd05398">
    <property type="entry name" value="NT_ClassII-CCAase"/>
    <property type="match status" value="1"/>
</dbReference>
<dbReference type="GO" id="GO:0046872">
    <property type="term" value="F:metal ion binding"/>
    <property type="evidence" value="ECO:0007669"/>
    <property type="project" value="UniProtKB-KW"/>
</dbReference>
<comment type="cofactor">
    <cofactor evidence="1">
        <name>Mg(2+)</name>
        <dbReference type="ChEBI" id="CHEBI:18420"/>
    </cofactor>
</comment>
<dbReference type="GO" id="GO:0000166">
    <property type="term" value="F:nucleotide binding"/>
    <property type="evidence" value="ECO:0007669"/>
    <property type="project" value="UniProtKB-KW"/>
</dbReference>
<evidence type="ECO:0008006" key="16">
    <source>
        <dbReference type="Google" id="ProtNLM"/>
    </source>
</evidence>
<feature type="domain" description="Poly A polymerase head" evidence="12">
    <location>
        <begin position="34"/>
        <end position="161"/>
    </location>
</feature>
<evidence type="ECO:0000313" key="15">
    <source>
        <dbReference type="Proteomes" id="UP000051124"/>
    </source>
</evidence>
<dbReference type="Pfam" id="PF01743">
    <property type="entry name" value="PolyA_pol"/>
    <property type="match status" value="1"/>
</dbReference>
<dbReference type="InterPro" id="IPR043519">
    <property type="entry name" value="NT_sf"/>
</dbReference>
<dbReference type="PANTHER" id="PTHR47788:SF1">
    <property type="entry name" value="A-ADDING TRNA NUCLEOTIDYLTRANSFERASE"/>
    <property type="match status" value="1"/>
</dbReference>
<dbReference type="GO" id="GO:0008033">
    <property type="term" value="P:tRNA processing"/>
    <property type="evidence" value="ECO:0007669"/>
    <property type="project" value="UniProtKB-KW"/>
</dbReference>
<evidence type="ECO:0000259" key="12">
    <source>
        <dbReference type="Pfam" id="PF01743"/>
    </source>
</evidence>
<evidence type="ECO:0000256" key="2">
    <source>
        <dbReference type="ARBA" id="ARBA00007265"/>
    </source>
</evidence>
<dbReference type="Pfam" id="PF12627">
    <property type="entry name" value="PolyA_pol_RNAbd"/>
    <property type="match status" value="1"/>
</dbReference>
<accession>A0A0S7WIX8</accession>
<keyword evidence="8" id="KW-0547">Nucleotide-binding</keyword>
<dbReference type="AlphaFoldDB" id="A0A0S7WIX8"/>
<dbReference type="GO" id="GO:0000049">
    <property type="term" value="F:tRNA binding"/>
    <property type="evidence" value="ECO:0007669"/>
    <property type="project" value="UniProtKB-KW"/>
</dbReference>
<evidence type="ECO:0000313" key="14">
    <source>
        <dbReference type="EMBL" id="KPJ50130.1"/>
    </source>
</evidence>
<gene>
    <name evidence="14" type="ORF">AMJ40_03720</name>
</gene>
<evidence type="ECO:0000256" key="7">
    <source>
        <dbReference type="ARBA" id="ARBA00022723"/>
    </source>
</evidence>
<dbReference type="InterPro" id="IPR032828">
    <property type="entry name" value="PolyA_RNA-bd"/>
</dbReference>
<dbReference type="InterPro" id="IPR002646">
    <property type="entry name" value="PolA_pol_head_dom"/>
</dbReference>
<organism evidence="14 15">
    <name type="scientific">candidate division TA06 bacterium DG_26</name>
    <dbReference type="NCBI Taxonomy" id="1703771"/>
    <lineage>
        <taxon>Bacteria</taxon>
        <taxon>Bacteria division TA06</taxon>
    </lineage>
</organism>
<proteinExistence type="inferred from homology"/>
<evidence type="ECO:0000256" key="3">
    <source>
        <dbReference type="ARBA" id="ARBA00022555"/>
    </source>
</evidence>
<protein>
    <recommendedName>
        <fullName evidence="16">Poly A polymerase head domain-containing protein</fullName>
    </recommendedName>
</protein>
<evidence type="ECO:0000256" key="8">
    <source>
        <dbReference type="ARBA" id="ARBA00022741"/>
    </source>
</evidence>
<evidence type="ECO:0000256" key="1">
    <source>
        <dbReference type="ARBA" id="ARBA00001946"/>
    </source>
</evidence>
<reference evidence="14 15" key="1">
    <citation type="journal article" date="2015" name="Microbiome">
        <title>Genomic resolution of linkages in carbon, nitrogen, and sulfur cycling among widespread estuary sediment bacteria.</title>
        <authorList>
            <person name="Baker B.J."/>
            <person name="Lazar C.S."/>
            <person name="Teske A.P."/>
            <person name="Dick G.J."/>
        </authorList>
    </citation>
    <scope>NUCLEOTIDE SEQUENCE [LARGE SCALE GENOMIC DNA]</scope>
    <source>
        <strain evidence="14">DG_26</strain>
    </source>
</reference>
<keyword evidence="7" id="KW-0479">Metal-binding</keyword>
<dbReference type="SUPFAM" id="SSF81301">
    <property type="entry name" value="Nucleotidyltransferase"/>
    <property type="match status" value="1"/>
</dbReference>
<evidence type="ECO:0000256" key="10">
    <source>
        <dbReference type="ARBA" id="ARBA00022884"/>
    </source>
</evidence>
<dbReference type="Proteomes" id="UP000051124">
    <property type="component" value="Unassembled WGS sequence"/>
</dbReference>
<comment type="similarity">
    <text evidence="2 11">Belongs to the tRNA nucleotidyltransferase/poly(A) polymerase family.</text>
</comment>
<sequence>MVNLSDNLRRRLPATHAEIVRQLSARADASGLSLYLVGGLVRDALIDYPNLDLDFTIEGDALSFAEQICAQENLAIKRYPEFGTATLVFSKRIRVDLAQTRKESYPVPAGLPKVSPGSIVEDLIRRDFTINSMAVKMNSTEYGELLDPSNGLKDLENGVIRVHHTRSFVDDPTRIFRAFRFETRYGFKIDAQTLTLMRDAVEASLVEELSPARVKNELIHILEDLHPREALLKLEDLGVLRRIHRRLSVRRSTDLMEDLQKCPELKRGKTWLILMLALLYRMKLAHSLEIARNLAFTRREVETVLNLHALKERLSDFPTSPSGVYRLASGLPRELLVFIMAVAKKDFVRAALQRYLSEYRFVKLEVNGHDLKSLGIEEGPIYGEVLSKALDAKLDRGLCSKEDELRFIKEYLGIDR</sequence>
<keyword evidence="4 11" id="KW-0808">Transferase</keyword>
<dbReference type="PANTHER" id="PTHR47788">
    <property type="entry name" value="POLYA POLYMERASE"/>
    <property type="match status" value="1"/>
</dbReference>
<dbReference type="Gene3D" id="1.10.3090.10">
    <property type="entry name" value="cca-adding enzyme, domain 2"/>
    <property type="match status" value="1"/>
</dbReference>
<keyword evidence="3" id="KW-0820">tRNA-binding</keyword>
<evidence type="ECO:0000256" key="9">
    <source>
        <dbReference type="ARBA" id="ARBA00022842"/>
    </source>
</evidence>
<comment type="caution">
    <text evidence="14">The sequence shown here is derived from an EMBL/GenBank/DDBJ whole genome shotgun (WGS) entry which is preliminary data.</text>
</comment>
<dbReference type="EMBL" id="LIZT01000030">
    <property type="protein sequence ID" value="KPJ50130.1"/>
    <property type="molecule type" value="Genomic_DNA"/>
</dbReference>
<evidence type="ECO:0000259" key="13">
    <source>
        <dbReference type="Pfam" id="PF12627"/>
    </source>
</evidence>
<dbReference type="InterPro" id="IPR052390">
    <property type="entry name" value="tRNA_nt/polyA_polymerase"/>
</dbReference>
<keyword evidence="6" id="KW-0548">Nucleotidyltransferase</keyword>
<dbReference type="Gene3D" id="3.30.460.10">
    <property type="entry name" value="Beta Polymerase, domain 2"/>
    <property type="match status" value="1"/>
</dbReference>
<keyword evidence="5" id="KW-0819">tRNA processing</keyword>